<dbReference type="CDD" id="cd16451">
    <property type="entry name" value="mRING_PEX12"/>
    <property type="match status" value="1"/>
</dbReference>
<comment type="subcellular location">
    <subcellularLocation>
        <location evidence="1">Peroxisome membrane</location>
        <topology evidence="1">Multi-pass membrane protein</topology>
    </subcellularLocation>
</comment>
<evidence type="ECO:0000256" key="14">
    <source>
        <dbReference type="ARBA" id="ARBA00029692"/>
    </source>
</evidence>
<proteinExistence type="inferred from homology"/>
<evidence type="ECO:0000256" key="2">
    <source>
        <dbReference type="ARBA" id="ARBA00004906"/>
    </source>
</evidence>
<dbReference type="PANTHER" id="PTHR12888:SF0">
    <property type="entry name" value="PEROXISOME ASSEMBLY PROTEIN 12"/>
    <property type="match status" value="1"/>
</dbReference>
<dbReference type="Proteomes" id="UP001211065">
    <property type="component" value="Unassembled WGS sequence"/>
</dbReference>
<dbReference type="Pfam" id="PF04757">
    <property type="entry name" value="Pex2_Pex12"/>
    <property type="match status" value="1"/>
</dbReference>
<evidence type="ECO:0000313" key="18">
    <source>
        <dbReference type="EMBL" id="KAJ3212321.1"/>
    </source>
</evidence>
<reference evidence="18" key="1">
    <citation type="submission" date="2020-05" db="EMBL/GenBank/DDBJ databases">
        <title>Phylogenomic resolution of chytrid fungi.</title>
        <authorList>
            <person name="Stajich J.E."/>
            <person name="Amses K."/>
            <person name="Simmons R."/>
            <person name="Seto K."/>
            <person name="Myers J."/>
            <person name="Bonds A."/>
            <person name="Quandt C.A."/>
            <person name="Barry K."/>
            <person name="Liu P."/>
            <person name="Grigoriev I."/>
            <person name="Longcore J.E."/>
            <person name="James T.Y."/>
        </authorList>
    </citation>
    <scope>NUCLEOTIDE SEQUENCE</scope>
    <source>
        <strain evidence="18">JEL0476</strain>
    </source>
</reference>
<keyword evidence="11" id="KW-1133">Transmembrane helix</keyword>
<keyword evidence="19" id="KW-1185">Reference proteome</keyword>
<organism evidence="18 19">
    <name type="scientific">Clydaea vesicula</name>
    <dbReference type="NCBI Taxonomy" id="447962"/>
    <lineage>
        <taxon>Eukaryota</taxon>
        <taxon>Fungi</taxon>
        <taxon>Fungi incertae sedis</taxon>
        <taxon>Chytridiomycota</taxon>
        <taxon>Chytridiomycota incertae sedis</taxon>
        <taxon>Chytridiomycetes</taxon>
        <taxon>Lobulomycetales</taxon>
        <taxon>Lobulomycetaceae</taxon>
        <taxon>Clydaea</taxon>
    </lineage>
</organism>
<comment type="subunit">
    <text evidence="15">Component of the PEX2-PEX10-PEX12 retrotranslocation channel, composed of PEX2, PEX10 and PEX12.</text>
</comment>
<evidence type="ECO:0000256" key="11">
    <source>
        <dbReference type="ARBA" id="ARBA00022989"/>
    </source>
</evidence>
<evidence type="ECO:0000313" key="19">
    <source>
        <dbReference type="Proteomes" id="UP001211065"/>
    </source>
</evidence>
<evidence type="ECO:0000256" key="16">
    <source>
        <dbReference type="PROSITE-ProRule" id="PRU00175"/>
    </source>
</evidence>
<dbReference type="InterPro" id="IPR001841">
    <property type="entry name" value="Znf_RING"/>
</dbReference>
<keyword evidence="18" id="KW-0436">Ligase</keyword>
<evidence type="ECO:0000256" key="5">
    <source>
        <dbReference type="ARBA" id="ARBA00022448"/>
    </source>
</evidence>
<accession>A0AAD5XTI8</accession>
<dbReference type="PIRSF" id="PIRSF038074">
    <property type="entry name" value="Peroxisome_assembly_p12"/>
    <property type="match status" value="1"/>
</dbReference>
<keyword evidence="9" id="KW-0862">Zinc</keyword>
<evidence type="ECO:0000256" key="8">
    <source>
        <dbReference type="ARBA" id="ARBA00022771"/>
    </source>
</evidence>
<evidence type="ECO:0000256" key="6">
    <source>
        <dbReference type="ARBA" id="ARBA00022692"/>
    </source>
</evidence>
<dbReference type="GO" id="GO:0005778">
    <property type="term" value="C:peroxisomal membrane"/>
    <property type="evidence" value="ECO:0007669"/>
    <property type="project" value="UniProtKB-SubCell"/>
</dbReference>
<dbReference type="GO" id="GO:1990429">
    <property type="term" value="C:peroxisomal importomer complex"/>
    <property type="evidence" value="ECO:0007669"/>
    <property type="project" value="TreeGrafter"/>
</dbReference>
<dbReference type="InterPro" id="IPR013083">
    <property type="entry name" value="Znf_RING/FYVE/PHD"/>
</dbReference>
<dbReference type="Gene3D" id="3.30.40.10">
    <property type="entry name" value="Zinc/RING finger domain, C3HC4 (zinc finger)"/>
    <property type="match status" value="1"/>
</dbReference>
<evidence type="ECO:0000256" key="4">
    <source>
        <dbReference type="ARBA" id="ARBA00018980"/>
    </source>
</evidence>
<dbReference type="Pfam" id="PF13923">
    <property type="entry name" value="zf-C3HC4_2"/>
    <property type="match status" value="1"/>
</dbReference>
<keyword evidence="10" id="KW-0653">Protein transport</keyword>
<evidence type="ECO:0000259" key="17">
    <source>
        <dbReference type="PROSITE" id="PS50089"/>
    </source>
</evidence>
<keyword evidence="7" id="KW-0479">Metal-binding</keyword>
<dbReference type="GO" id="GO:0006513">
    <property type="term" value="P:protein monoubiquitination"/>
    <property type="evidence" value="ECO:0007669"/>
    <property type="project" value="TreeGrafter"/>
</dbReference>
<gene>
    <name evidence="18" type="primary">PEX12</name>
    <name evidence="18" type="ORF">HK099_007762</name>
</gene>
<dbReference type="GO" id="GO:0004842">
    <property type="term" value="F:ubiquitin-protein transferase activity"/>
    <property type="evidence" value="ECO:0007669"/>
    <property type="project" value="TreeGrafter"/>
</dbReference>
<dbReference type="PROSITE" id="PS50089">
    <property type="entry name" value="ZF_RING_2"/>
    <property type="match status" value="1"/>
</dbReference>
<dbReference type="SMART" id="SM00184">
    <property type="entry name" value="RING"/>
    <property type="match status" value="1"/>
</dbReference>
<evidence type="ECO:0000256" key="10">
    <source>
        <dbReference type="ARBA" id="ARBA00022927"/>
    </source>
</evidence>
<evidence type="ECO:0000256" key="13">
    <source>
        <dbReference type="ARBA" id="ARBA00023140"/>
    </source>
</evidence>
<comment type="similarity">
    <text evidence="3">Belongs to the pex2/pex10/pex12 family.</text>
</comment>
<evidence type="ECO:0000256" key="9">
    <source>
        <dbReference type="ARBA" id="ARBA00022833"/>
    </source>
</evidence>
<dbReference type="GO" id="GO:0016874">
    <property type="term" value="F:ligase activity"/>
    <property type="evidence" value="ECO:0007669"/>
    <property type="project" value="UniProtKB-KW"/>
</dbReference>
<feature type="domain" description="RING-type" evidence="17">
    <location>
        <begin position="247"/>
        <end position="283"/>
    </location>
</feature>
<evidence type="ECO:0000256" key="1">
    <source>
        <dbReference type="ARBA" id="ARBA00004585"/>
    </source>
</evidence>
<dbReference type="SUPFAM" id="SSF57850">
    <property type="entry name" value="RING/U-box"/>
    <property type="match status" value="1"/>
</dbReference>
<keyword evidence="13" id="KW-0576">Peroxisome</keyword>
<dbReference type="InterPro" id="IPR017375">
    <property type="entry name" value="PEX12"/>
</dbReference>
<keyword evidence="5" id="KW-0813">Transport</keyword>
<evidence type="ECO:0000256" key="12">
    <source>
        <dbReference type="ARBA" id="ARBA00023136"/>
    </source>
</evidence>
<evidence type="ECO:0000256" key="7">
    <source>
        <dbReference type="ARBA" id="ARBA00022723"/>
    </source>
</evidence>
<dbReference type="PANTHER" id="PTHR12888">
    <property type="entry name" value="PEROXISOME ASSEMBLY PROTEIN 12 PEROXIN-12"/>
    <property type="match status" value="1"/>
</dbReference>
<dbReference type="InterPro" id="IPR006845">
    <property type="entry name" value="Pex_N"/>
</dbReference>
<keyword evidence="8 16" id="KW-0863">Zinc-finger</keyword>
<comment type="pathway">
    <text evidence="2">Protein modification; protein ubiquitination.</text>
</comment>
<comment type="caution">
    <text evidence="18">The sequence shown here is derived from an EMBL/GenBank/DDBJ whole genome shotgun (WGS) entry which is preliminary data.</text>
</comment>
<dbReference type="GO" id="GO:0008270">
    <property type="term" value="F:zinc ion binding"/>
    <property type="evidence" value="ECO:0007669"/>
    <property type="project" value="UniProtKB-KW"/>
</dbReference>
<keyword evidence="12" id="KW-0472">Membrane</keyword>
<dbReference type="AlphaFoldDB" id="A0AAD5XTI8"/>
<keyword evidence="6" id="KW-0812">Transmembrane</keyword>
<dbReference type="EMBL" id="JADGJW010000785">
    <property type="protein sequence ID" value="KAJ3212321.1"/>
    <property type="molecule type" value="Genomic_DNA"/>
</dbReference>
<dbReference type="GO" id="GO:0016562">
    <property type="term" value="P:protein import into peroxisome matrix, receptor recycling"/>
    <property type="evidence" value="ECO:0007669"/>
    <property type="project" value="UniProtKB-ARBA"/>
</dbReference>
<feature type="non-terminal residue" evidence="18">
    <location>
        <position position="289"/>
    </location>
</feature>
<protein>
    <recommendedName>
        <fullName evidence="4">Peroxisome assembly protein 12</fullName>
    </recommendedName>
    <alternativeName>
        <fullName evidence="14">Peroxin-12</fullName>
    </alternativeName>
</protein>
<evidence type="ECO:0000256" key="15">
    <source>
        <dbReference type="ARBA" id="ARBA00034505"/>
    </source>
</evidence>
<sequence length="289" mass="34159">MEFLNDFSQNESPSFFELTLSSQLNDLIPQAMQYSLANLTQRYPSLLLKILNKSDEIFDASFSENFYGLKRINNAGTYRLQNFERYASLIELVFFPYLNSKVEQISEQDQHLIINTTSNAQKKRFIKLKLQLKKSLMLYDTKNFEVAANNLKKMQQSRLNKEFFFKHPIKFIKNLTDYVIFENFDHLKTILPLTIFIYKFFDWWYKSEFHNKGNNFVIPPPPKPTKEMELSYVENDGLEIPTDSNICPICLDARVNPTVIETGYVFCYSCIYEYIEKYEKCPITLKRAT</sequence>
<name>A0AAD5XTI8_9FUNG</name>
<evidence type="ECO:0000256" key="3">
    <source>
        <dbReference type="ARBA" id="ARBA00008704"/>
    </source>
</evidence>